<dbReference type="PANTHER" id="PTHR21320:SF3">
    <property type="entry name" value="CYTOCHROME C OXIDASE ASSEMBLY PROTEIN COX11, MITOCHONDRIAL-RELATED"/>
    <property type="match status" value="1"/>
</dbReference>
<evidence type="ECO:0000256" key="4">
    <source>
        <dbReference type="ARBA" id="ARBA00015384"/>
    </source>
</evidence>
<dbReference type="InterPro" id="IPR023471">
    <property type="entry name" value="CtaG/Cox11_dom_sf"/>
</dbReference>
<dbReference type="AlphaFoldDB" id="A0A128F8T7"/>
<comment type="similarity">
    <text evidence="3">Belongs to the COX11/CtaG family.</text>
</comment>
<evidence type="ECO:0000256" key="10">
    <source>
        <dbReference type="SAM" id="Phobius"/>
    </source>
</evidence>
<dbReference type="GO" id="GO:0005886">
    <property type="term" value="C:plasma membrane"/>
    <property type="evidence" value="ECO:0007669"/>
    <property type="project" value="UniProtKB-SubCell"/>
</dbReference>
<dbReference type="SUPFAM" id="SSF110111">
    <property type="entry name" value="Ctag/Cox11"/>
    <property type="match status" value="1"/>
</dbReference>
<gene>
    <name evidence="11" type="primary">ctaG</name>
    <name evidence="11" type="ORF">GMA8713_02408</name>
</gene>
<dbReference type="Proteomes" id="UP000073601">
    <property type="component" value="Unassembled WGS sequence"/>
</dbReference>
<dbReference type="EMBL" id="FIZY01000020">
    <property type="protein sequence ID" value="CZF82910.1"/>
    <property type="molecule type" value="Genomic_DNA"/>
</dbReference>
<evidence type="ECO:0000256" key="7">
    <source>
        <dbReference type="ARBA" id="ARBA00022989"/>
    </source>
</evidence>
<protein>
    <recommendedName>
        <fullName evidence="4">Cytochrome c oxidase assembly protein CtaG</fullName>
    </recommendedName>
</protein>
<evidence type="ECO:0000256" key="6">
    <source>
        <dbReference type="ARBA" id="ARBA00022968"/>
    </source>
</evidence>
<keyword evidence="5 10" id="KW-0812">Transmembrane</keyword>
<evidence type="ECO:0000256" key="9">
    <source>
        <dbReference type="ARBA" id="ARBA00023136"/>
    </source>
</evidence>
<evidence type="ECO:0000256" key="3">
    <source>
        <dbReference type="ARBA" id="ARBA00009620"/>
    </source>
</evidence>
<evidence type="ECO:0000313" key="12">
    <source>
        <dbReference type="Proteomes" id="UP000073601"/>
    </source>
</evidence>
<comment type="function">
    <text evidence="1">Exerts its effect at some terminal stage of cytochrome c oxidase synthesis, probably by being involved in the insertion of the copper B into subunit I.</text>
</comment>
<dbReference type="InterPro" id="IPR007533">
    <property type="entry name" value="Cyt_c_oxidase_assmbl_CtaG"/>
</dbReference>
<keyword evidence="12" id="KW-1185">Reference proteome</keyword>
<reference evidence="12" key="1">
    <citation type="submission" date="2016-02" db="EMBL/GenBank/DDBJ databases">
        <authorList>
            <person name="Rodrigo-Torres Lidia"/>
            <person name="Arahal R.David."/>
        </authorList>
    </citation>
    <scope>NUCLEOTIDE SEQUENCE [LARGE SCALE GENOMIC DNA]</scope>
    <source>
        <strain evidence="12">CECT 8713</strain>
    </source>
</reference>
<evidence type="ECO:0000256" key="2">
    <source>
        <dbReference type="ARBA" id="ARBA00004382"/>
    </source>
</evidence>
<dbReference type="OrthoDB" id="9804841at2"/>
<dbReference type="Gene3D" id="2.60.370.10">
    <property type="entry name" value="Ctag/Cox11"/>
    <property type="match status" value="1"/>
</dbReference>
<feature type="transmembrane region" description="Helical" evidence="10">
    <location>
        <begin position="18"/>
        <end position="36"/>
    </location>
</feature>
<accession>A0A128F8T7</accession>
<dbReference type="Pfam" id="PF04442">
    <property type="entry name" value="CtaG_Cox11"/>
    <property type="match status" value="1"/>
</dbReference>
<keyword evidence="6" id="KW-0735">Signal-anchor</keyword>
<keyword evidence="9 10" id="KW-0472">Membrane</keyword>
<keyword evidence="8" id="KW-0186">Copper</keyword>
<dbReference type="NCBIfam" id="NF003465">
    <property type="entry name" value="PRK05089.1"/>
    <property type="match status" value="1"/>
</dbReference>
<evidence type="ECO:0000256" key="5">
    <source>
        <dbReference type="ARBA" id="ARBA00022692"/>
    </source>
</evidence>
<evidence type="ECO:0000313" key="11">
    <source>
        <dbReference type="EMBL" id="CZF82910.1"/>
    </source>
</evidence>
<name>A0A128F8T7_9GAMM</name>
<organism evidence="11 12">
    <name type="scientific">Grimontia marina</name>
    <dbReference type="NCBI Taxonomy" id="646534"/>
    <lineage>
        <taxon>Bacteria</taxon>
        <taxon>Pseudomonadati</taxon>
        <taxon>Pseudomonadota</taxon>
        <taxon>Gammaproteobacteria</taxon>
        <taxon>Vibrionales</taxon>
        <taxon>Vibrionaceae</taxon>
        <taxon>Grimontia</taxon>
    </lineage>
</organism>
<dbReference type="PIRSF" id="PIRSF005413">
    <property type="entry name" value="COX11"/>
    <property type="match status" value="1"/>
</dbReference>
<evidence type="ECO:0000256" key="8">
    <source>
        <dbReference type="ARBA" id="ARBA00023008"/>
    </source>
</evidence>
<dbReference type="PANTHER" id="PTHR21320">
    <property type="entry name" value="CYTOCHROME C OXIDASE ASSEMBLY PROTEIN COX11-RELATED"/>
    <property type="match status" value="1"/>
</dbReference>
<keyword evidence="7 10" id="KW-1133">Transmembrane helix</keyword>
<dbReference type="GO" id="GO:0005507">
    <property type="term" value="F:copper ion binding"/>
    <property type="evidence" value="ECO:0007669"/>
    <property type="project" value="InterPro"/>
</dbReference>
<dbReference type="RefSeq" id="WP_062709793.1">
    <property type="nucleotide sequence ID" value="NZ_CAWRCI010000020.1"/>
</dbReference>
<evidence type="ECO:0000256" key="1">
    <source>
        <dbReference type="ARBA" id="ARBA00004007"/>
    </source>
</evidence>
<comment type="subcellular location">
    <subcellularLocation>
        <location evidence="2">Cell inner membrane</location>
        <topology evidence="2">Single-pass type II membrane protein</topology>
        <orientation evidence="2">Periplasmic side</orientation>
    </subcellularLocation>
</comment>
<sequence>MAEQEQQTQNTGRSAAKLAGLAVLMFGFAFALVPLYDVFCDITGINGKTSDVAATESNQVDFSRTVTVEFVAYINPGLGWDFVPEVKKLTVHPGETRTIAYRATNNTSINSIGQAVPSVTPGLAAQYLNKIECFCFNRQPLEAGKDAELPLVFYVDPELPEDISTLTLAYTLFSAKTEPVTQ</sequence>
<proteinExistence type="inferred from homology"/>